<reference evidence="4" key="1">
    <citation type="submission" date="2017-09" db="EMBL/GenBank/DDBJ databases">
        <title>Metaegenomics of thermophilic ammonia-oxidizing enrichment culture.</title>
        <authorList>
            <person name="Kato S."/>
            <person name="Suzuki K."/>
        </authorList>
    </citation>
    <scope>NUCLEOTIDE SEQUENCE [LARGE SCALE GENOMIC DNA]</scope>
</reference>
<dbReference type="GO" id="GO:0050112">
    <property type="term" value="F:inositol 2-dehydrogenase (NAD+) activity"/>
    <property type="evidence" value="ECO:0007669"/>
    <property type="project" value="UniProtKB-EC"/>
</dbReference>
<gene>
    <name evidence="3" type="primary">iolG_7</name>
    <name evidence="3" type="ORF">HRbin17_02035</name>
</gene>
<keyword evidence="3" id="KW-0560">Oxidoreductase</keyword>
<evidence type="ECO:0000313" key="3">
    <source>
        <dbReference type="EMBL" id="GBC99510.1"/>
    </source>
</evidence>
<dbReference type="InterPro" id="IPR036291">
    <property type="entry name" value="NAD(P)-bd_dom_sf"/>
</dbReference>
<dbReference type="SUPFAM" id="SSF51735">
    <property type="entry name" value="NAD(P)-binding Rossmann-fold domains"/>
    <property type="match status" value="1"/>
</dbReference>
<feature type="domain" description="Gfo/Idh/MocA-like oxidoreductase bacterial type C-terminal" evidence="2">
    <location>
        <begin position="204"/>
        <end position="436"/>
    </location>
</feature>
<dbReference type="SUPFAM" id="SSF55347">
    <property type="entry name" value="Glyceraldehyde-3-phosphate dehydrogenase-like, C-terminal domain"/>
    <property type="match status" value="1"/>
</dbReference>
<dbReference type="Pfam" id="PF01408">
    <property type="entry name" value="GFO_IDH_MocA"/>
    <property type="match status" value="1"/>
</dbReference>
<dbReference type="InterPro" id="IPR043906">
    <property type="entry name" value="Gfo/Idh/MocA_OxRdtase_bact_C"/>
</dbReference>
<dbReference type="Pfam" id="PF19051">
    <property type="entry name" value="GFO_IDH_MocA_C2"/>
    <property type="match status" value="1"/>
</dbReference>
<dbReference type="GO" id="GO:0000166">
    <property type="term" value="F:nucleotide binding"/>
    <property type="evidence" value="ECO:0007669"/>
    <property type="project" value="InterPro"/>
</dbReference>
<protein>
    <submittedName>
        <fullName evidence="3">Inositol 2-dehydrogenase</fullName>
        <ecNumber evidence="3">1.1.1.18</ecNumber>
    </submittedName>
</protein>
<evidence type="ECO:0000313" key="4">
    <source>
        <dbReference type="Proteomes" id="UP000236173"/>
    </source>
</evidence>
<dbReference type="PANTHER" id="PTHR43818:SF10">
    <property type="entry name" value="NADH-DEPENDENT DEHYDROGENASE-RELATED"/>
    <property type="match status" value="1"/>
</dbReference>
<sequence length="437" mass="48900">MGERMERRTFLRTAVSGGVGFWLLRNARSAWSYQANEKLDIAFVGAGGQGAALVDEFAKLGENIVALCDVDWQHAAGTFQKFPAARRYKDFRKMLDELHGQIDAVVVATPDHTHAVASIAAMKLGKHVYCEKPLTWCIAEARMMREVARRQKVATQMGNQGLASSATRQAIEIIRAGALGAVREVHLWTDRPIWPQGIDRPKETPPVPSELDWDLWLGPAPYRPYHPAYHPFRWRGWIDFGTGALGDIGCHAFPMPFLALNLGYPSWVQAVSSGHNGETYPRWSIVQYEFPARGNLPSVRLTWYDGGQKPSAELLKDWLKGETIPDNGHLIVGDKGVMFNGRLLPADRFKDYQPPAPSLPRAPQDNHRLEWVQACKTGTPTMSNFEFAGLVTEVVLLGNVALLTGEKIEFDPKALRAKGCPEADRYLRRTYRKGWSL</sequence>
<feature type="domain" description="Gfo/Idh/MocA-like oxidoreductase N-terminal" evidence="1">
    <location>
        <begin position="40"/>
        <end position="158"/>
    </location>
</feature>
<dbReference type="InterPro" id="IPR000683">
    <property type="entry name" value="Gfo/Idh/MocA-like_OxRdtase_N"/>
</dbReference>
<proteinExistence type="predicted"/>
<dbReference type="PANTHER" id="PTHR43818">
    <property type="entry name" value="BCDNA.GH03377"/>
    <property type="match status" value="1"/>
</dbReference>
<evidence type="ECO:0000259" key="1">
    <source>
        <dbReference type="Pfam" id="PF01408"/>
    </source>
</evidence>
<evidence type="ECO:0000259" key="2">
    <source>
        <dbReference type="Pfam" id="PF19051"/>
    </source>
</evidence>
<dbReference type="Proteomes" id="UP000236173">
    <property type="component" value="Unassembled WGS sequence"/>
</dbReference>
<organism evidence="3 4">
    <name type="scientific">Candidatus Fervidibacter japonicus</name>
    <dbReference type="NCBI Taxonomy" id="2035412"/>
    <lineage>
        <taxon>Bacteria</taxon>
        <taxon>Candidatus Fervidibacterota</taxon>
        <taxon>Candidatus Fervidibacter</taxon>
    </lineage>
</organism>
<dbReference type="EMBL" id="BEHT01000029">
    <property type="protein sequence ID" value="GBC99510.1"/>
    <property type="molecule type" value="Genomic_DNA"/>
</dbReference>
<dbReference type="InterPro" id="IPR050463">
    <property type="entry name" value="Gfo/Idh/MocA_oxidrdct_glycsds"/>
</dbReference>
<dbReference type="AlphaFoldDB" id="A0A2H5XEA1"/>
<dbReference type="Gene3D" id="3.40.50.720">
    <property type="entry name" value="NAD(P)-binding Rossmann-like Domain"/>
    <property type="match status" value="1"/>
</dbReference>
<comment type="caution">
    <text evidence="3">The sequence shown here is derived from an EMBL/GenBank/DDBJ whole genome shotgun (WGS) entry which is preliminary data.</text>
</comment>
<dbReference type="EC" id="1.1.1.18" evidence="3"/>
<dbReference type="Gene3D" id="3.30.360.10">
    <property type="entry name" value="Dihydrodipicolinate Reductase, domain 2"/>
    <property type="match status" value="1"/>
</dbReference>
<name>A0A2H5XEA1_9BACT</name>
<accession>A0A2H5XEA1</accession>